<dbReference type="InterPro" id="IPR045187">
    <property type="entry name" value="CcO_II"/>
</dbReference>
<dbReference type="Gene3D" id="1.10.760.10">
    <property type="entry name" value="Cytochrome c-like domain"/>
    <property type="match status" value="1"/>
</dbReference>
<dbReference type="InterPro" id="IPR008972">
    <property type="entry name" value="Cupredoxin"/>
</dbReference>
<dbReference type="SUPFAM" id="SSF81464">
    <property type="entry name" value="Cytochrome c oxidase subunit II-like, transmembrane region"/>
    <property type="match status" value="1"/>
</dbReference>
<evidence type="ECO:0000256" key="13">
    <source>
        <dbReference type="ARBA" id="ARBA00023136"/>
    </source>
</evidence>
<dbReference type="InterPro" id="IPR036909">
    <property type="entry name" value="Cyt_c-like_dom_sf"/>
</dbReference>
<evidence type="ECO:0000256" key="7">
    <source>
        <dbReference type="ARBA" id="ARBA00022723"/>
    </source>
</evidence>
<evidence type="ECO:0000256" key="12">
    <source>
        <dbReference type="ARBA" id="ARBA00023008"/>
    </source>
</evidence>
<dbReference type="InterPro" id="IPR014222">
    <property type="entry name" value="Cyt_c_oxidase_su2"/>
</dbReference>
<dbReference type="GO" id="GO:0020037">
    <property type="term" value="F:heme binding"/>
    <property type="evidence" value="ECO:0007669"/>
    <property type="project" value="InterPro"/>
</dbReference>
<evidence type="ECO:0000256" key="16">
    <source>
        <dbReference type="PROSITE-ProRule" id="PRU00433"/>
    </source>
</evidence>
<evidence type="ECO:0000313" key="25">
    <source>
        <dbReference type="Proteomes" id="UP001205843"/>
    </source>
</evidence>
<protein>
    <recommendedName>
        <fullName evidence="18">Cytochrome c oxidase subunit 2</fullName>
        <ecNumber evidence="18">7.1.1.9</ecNumber>
    </recommendedName>
</protein>
<keyword evidence="7 16" id="KW-0479">Metal-binding</keyword>
<reference evidence="24" key="1">
    <citation type="submission" date="2022-03" db="EMBL/GenBank/DDBJ databases">
        <title>Genomic Encyclopedia of Type Strains, Phase III (KMG-III): the genomes of soil and plant-associated and newly described type strains.</title>
        <authorList>
            <person name="Whitman W."/>
        </authorList>
    </citation>
    <scope>NUCLEOTIDE SEQUENCE</scope>
    <source>
        <strain evidence="24">ANL 6-2</strain>
    </source>
</reference>
<dbReference type="Pfam" id="PF02790">
    <property type="entry name" value="COX2_TM"/>
    <property type="match status" value="1"/>
</dbReference>
<dbReference type="Gene3D" id="2.60.40.420">
    <property type="entry name" value="Cupredoxins - blue copper proteins"/>
    <property type="match status" value="1"/>
</dbReference>
<keyword evidence="12 18" id="KW-0186">Copper</keyword>
<evidence type="ECO:0000256" key="9">
    <source>
        <dbReference type="ARBA" id="ARBA00022982"/>
    </source>
</evidence>
<name>A0AAE3KCN9_9GAMM</name>
<dbReference type="InterPro" id="IPR011759">
    <property type="entry name" value="Cyt_c_oxidase_su2_TM_dom"/>
</dbReference>
<dbReference type="GO" id="GO:0016491">
    <property type="term" value="F:oxidoreductase activity"/>
    <property type="evidence" value="ECO:0007669"/>
    <property type="project" value="InterPro"/>
</dbReference>
<dbReference type="InterPro" id="IPR001505">
    <property type="entry name" value="Copper_CuA"/>
</dbReference>
<dbReference type="GO" id="GO:0005886">
    <property type="term" value="C:plasma membrane"/>
    <property type="evidence" value="ECO:0007669"/>
    <property type="project" value="UniProtKB-SubCell"/>
</dbReference>
<dbReference type="RefSeq" id="WP_253478306.1">
    <property type="nucleotide sequence ID" value="NZ_JALJXV010000005.1"/>
</dbReference>
<evidence type="ECO:0000256" key="3">
    <source>
        <dbReference type="ARBA" id="ARBA00022448"/>
    </source>
</evidence>
<evidence type="ECO:0000256" key="5">
    <source>
        <dbReference type="ARBA" id="ARBA00022660"/>
    </source>
</evidence>
<dbReference type="PROSITE" id="PS50999">
    <property type="entry name" value="COX2_TM"/>
    <property type="match status" value="1"/>
</dbReference>
<organism evidence="24 25">
    <name type="scientific">Natronocella acetinitrilica</name>
    <dbReference type="NCBI Taxonomy" id="414046"/>
    <lineage>
        <taxon>Bacteria</taxon>
        <taxon>Pseudomonadati</taxon>
        <taxon>Pseudomonadota</taxon>
        <taxon>Gammaproteobacteria</taxon>
        <taxon>Chromatiales</taxon>
        <taxon>Ectothiorhodospiraceae</taxon>
        <taxon>Natronocella</taxon>
    </lineage>
</organism>
<dbReference type="GO" id="GO:0005507">
    <property type="term" value="F:copper ion binding"/>
    <property type="evidence" value="ECO:0007669"/>
    <property type="project" value="InterPro"/>
</dbReference>
<feature type="signal peptide" evidence="20">
    <location>
        <begin position="1"/>
        <end position="26"/>
    </location>
</feature>
<dbReference type="PANTHER" id="PTHR22888">
    <property type="entry name" value="CYTOCHROME C OXIDASE, SUBUNIT II"/>
    <property type="match status" value="1"/>
</dbReference>
<dbReference type="Proteomes" id="UP001205843">
    <property type="component" value="Unassembled WGS sequence"/>
</dbReference>
<evidence type="ECO:0000256" key="20">
    <source>
        <dbReference type="SAM" id="SignalP"/>
    </source>
</evidence>
<dbReference type="PRINTS" id="PR01166">
    <property type="entry name" value="CYCOXIDASEII"/>
</dbReference>
<feature type="transmembrane region" description="Helical" evidence="19">
    <location>
        <begin position="101"/>
        <end position="119"/>
    </location>
</feature>
<feature type="transmembrane region" description="Helical" evidence="19">
    <location>
        <begin position="59"/>
        <end position="80"/>
    </location>
</feature>
<dbReference type="InterPro" id="IPR036257">
    <property type="entry name" value="Cyt_c_oxidase_su2_TM_sf"/>
</dbReference>
<feature type="chain" id="PRO_5042165582" description="Cytochrome c oxidase subunit 2" evidence="20">
    <location>
        <begin position="27"/>
        <end position="398"/>
    </location>
</feature>
<evidence type="ECO:0000256" key="6">
    <source>
        <dbReference type="ARBA" id="ARBA00022692"/>
    </source>
</evidence>
<evidence type="ECO:0000259" key="22">
    <source>
        <dbReference type="PROSITE" id="PS50999"/>
    </source>
</evidence>
<keyword evidence="8" id="KW-1278">Translocase</keyword>
<keyword evidence="5 17" id="KW-0679">Respiratory chain</keyword>
<feature type="domain" description="Cytochrome oxidase subunit II transmembrane region profile" evidence="22">
    <location>
        <begin position="34"/>
        <end position="129"/>
    </location>
</feature>
<evidence type="ECO:0000256" key="1">
    <source>
        <dbReference type="ARBA" id="ARBA00004141"/>
    </source>
</evidence>
<comment type="function">
    <text evidence="14 18">Subunits I and II form the functional core of the enzyme complex. Electrons originating in cytochrome c are transferred via heme a and Cu(A) to the binuclear center formed by heme a3 and Cu(B).</text>
</comment>
<dbReference type="GO" id="GO:0042773">
    <property type="term" value="P:ATP synthesis coupled electron transport"/>
    <property type="evidence" value="ECO:0007669"/>
    <property type="project" value="TreeGrafter"/>
</dbReference>
<keyword evidence="13 19" id="KW-0472">Membrane</keyword>
<dbReference type="SUPFAM" id="SSF46626">
    <property type="entry name" value="Cytochrome c"/>
    <property type="match status" value="1"/>
</dbReference>
<comment type="cofactor">
    <cofactor evidence="18">
        <name>Cu cation</name>
        <dbReference type="ChEBI" id="CHEBI:23378"/>
    </cofactor>
    <text evidence="18">Binds a copper A center.</text>
</comment>
<comment type="caution">
    <text evidence="24">The sequence shown here is derived from an EMBL/GenBank/DDBJ whole genome shotgun (WGS) entry which is preliminary data.</text>
</comment>
<evidence type="ECO:0000256" key="11">
    <source>
        <dbReference type="ARBA" id="ARBA00023004"/>
    </source>
</evidence>
<dbReference type="PROSITE" id="PS51007">
    <property type="entry name" value="CYTC"/>
    <property type="match status" value="1"/>
</dbReference>
<keyword evidence="3 17" id="KW-0813">Transport</keyword>
<evidence type="ECO:0000259" key="21">
    <source>
        <dbReference type="PROSITE" id="PS50857"/>
    </source>
</evidence>
<accession>A0AAE3KCN9</accession>
<evidence type="ECO:0000259" key="23">
    <source>
        <dbReference type="PROSITE" id="PS51007"/>
    </source>
</evidence>
<dbReference type="EMBL" id="JALJXV010000005">
    <property type="protein sequence ID" value="MCP1675213.1"/>
    <property type="molecule type" value="Genomic_DNA"/>
</dbReference>
<feature type="domain" description="Cytochrome c" evidence="23">
    <location>
        <begin position="303"/>
        <end position="382"/>
    </location>
</feature>
<feature type="domain" description="Cytochrome oxidase subunit II copper A binding" evidence="21">
    <location>
        <begin position="130"/>
        <end position="272"/>
    </location>
</feature>
<evidence type="ECO:0000256" key="15">
    <source>
        <dbReference type="ARBA" id="ARBA00047816"/>
    </source>
</evidence>
<dbReference type="Pfam" id="PF00116">
    <property type="entry name" value="COX2"/>
    <property type="match status" value="1"/>
</dbReference>
<dbReference type="AlphaFoldDB" id="A0AAE3KCN9"/>
<evidence type="ECO:0000256" key="17">
    <source>
        <dbReference type="RuleBase" id="RU000456"/>
    </source>
</evidence>
<dbReference type="SUPFAM" id="SSF49503">
    <property type="entry name" value="Cupredoxins"/>
    <property type="match status" value="1"/>
</dbReference>
<dbReference type="InterPro" id="IPR009056">
    <property type="entry name" value="Cyt_c-like_dom"/>
</dbReference>
<evidence type="ECO:0000313" key="24">
    <source>
        <dbReference type="EMBL" id="MCP1675213.1"/>
    </source>
</evidence>
<evidence type="ECO:0000256" key="10">
    <source>
        <dbReference type="ARBA" id="ARBA00022989"/>
    </source>
</evidence>
<evidence type="ECO:0000256" key="8">
    <source>
        <dbReference type="ARBA" id="ARBA00022967"/>
    </source>
</evidence>
<keyword evidence="4 16" id="KW-0349">Heme</keyword>
<evidence type="ECO:0000256" key="4">
    <source>
        <dbReference type="ARBA" id="ARBA00022617"/>
    </source>
</evidence>
<gene>
    <name evidence="24" type="ORF">J2T57_002361</name>
</gene>
<keyword evidence="9 17" id="KW-0249">Electron transport</keyword>
<dbReference type="InterPro" id="IPR002429">
    <property type="entry name" value="CcO_II-like_C"/>
</dbReference>
<dbReference type="Gene3D" id="1.10.287.90">
    <property type="match status" value="1"/>
</dbReference>
<keyword evidence="11 16" id="KW-0408">Iron</keyword>
<dbReference type="Pfam" id="PF13442">
    <property type="entry name" value="Cytochrome_CBB3"/>
    <property type="match status" value="1"/>
</dbReference>
<comment type="similarity">
    <text evidence="2 17">Belongs to the cytochrome c oxidase subunit 2 family.</text>
</comment>
<dbReference type="EC" id="7.1.1.9" evidence="18"/>
<keyword evidence="20" id="KW-0732">Signal</keyword>
<evidence type="ECO:0000256" key="2">
    <source>
        <dbReference type="ARBA" id="ARBA00007866"/>
    </source>
</evidence>
<keyword evidence="6 17" id="KW-0812">Transmembrane</keyword>
<comment type="subcellular location">
    <subcellularLocation>
        <location evidence="17">Cell membrane</location>
        <topology evidence="17">Multi-pass membrane protein</topology>
    </subcellularLocation>
    <subcellularLocation>
        <location evidence="1">Membrane</location>
        <topology evidence="1">Multi-pass membrane protein</topology>
    </subcellularLocation>
</comment>
<dbReference type="PROSITE" id="PS00078">
    <property type="entry name" value="COX2"/>
    <property type="match status" value="1"/>
</dbReference>
<dbReference type="GO" id="GO:0004129">
    <property type="term" value="F:cytochrome-c oxidase activity"/>
    <property type="evidence" value="ECO:0007669"/>
    <property type="project" value="UniProtKB-EC"/>
</dbReference>
<dbReference type="PANTHER" id="PTHR22888:SF9">
    <property type="entry name" value="CYTOCHROME C OXIDASE SUBUNIT 2"/>
    <property type="match status" value="1"/>
</dbReference>
<evidence type="ECO:0000256" key="18">
    <source>
        <dbReference type="RuleBase" id="RU004024"/>
    </source>
</evidence>
<sequence>MKNNLLRILATAGGVGLMLFVTAASAATAPESDWRRPWGLNLPQGVTEISQEVYSLHMLVFWIVCVIGIAVFAGIFYSIWKFRKSQGAVPAKWHHSTTVEVVWTVIPFLILLFIAVPATQTMIKIDDTSDYDMTIQVTGYQWMWGYDYLDEDISFLSRLDRDSDRARQRNPDIRPRDVEHYLIDVDNPLVVPTNTRIRFLITANDVIHAWWVPELGWKKDAIPGFINEAWAEIQEPGTYRGQCAELCGRDHGFMPVVVVALEQEDYDAWVEEQRAENGVVEAADDEELGDVETAALEDMDEDELMQVGRQVYDNQCIACHQAEGQGMGSFPALAGNDRVMEDAEWVTDVLVNGVRGTAMAAYGPRLDDAELAGVLTYIRNAWGNEADAIQPADVRDAR</sequence>
<dbReference type="NCBIfam" id="TIGR02866">
    <property type="entry name" value="CoxB"/>
    <property type="match status" value="1"/>
</dbReference>
<dbReference type="PROSITE" id="PS50857">
    <property type="entry name" value="COX2_CUA"/>
    <property type="match status" value="1"/>
</dbReference>
<keyword evidence="25" id="KW-1185">Reference proteome</keyword>
<keyword evidence="10 19" id="KW-1133">Transmembrane helix</keyword>
<comment type="catalytic activity">
    <reaction evidence="15 18">
        <text>4 Fe(II)-[cytochrome c] + O2 + 8 H(+)(in) = 4 Fe(III)-[cytochrome c] + 2 H2O + 4 H(+)(out)</text>
        <dbReference type="Rhea" id="RHEA:11436"/>
        <dbReference type="Rhea" id="RHEA-COMP:10350"/>
        <dbReference type="Rhea" id="RHEA-COMP:14399"/>
        <dbReference type="ChEBI" id="CHEBI:15377"/>
        <dbReference type="ChEBI" id="CHEBI:15378"/>
        <dbReference type="ChEBI" id="CHEBI:15379"/>
        <dbReference type="ChEBI" id="CHEBI:29033"/>
        <dbReference type="ChEBI" id="CHEBI:29034"/>
        <dbReference type="EC" id="7.1.1.9"/>
    </reaction>
</comment>
<evidence type="ECO:0000256" key="14">
    <source>
        <dbReference type="ARBA" id="ARBA00024688"/>
    </source>
</evidence>
<evidence type="ECO:0000256" key="19">
    <source>
        <dbReference type="SAM" id="Phobius"/>
    </source>
</evidence>
<proteinExistence type="inferred from homology"/>